<reference evidence="4" key="1">
    <citation type="submission" date="2020-07" db="EMBL/GenBank/DDBJ databases">
        <title>Clarias magur genome sequencing, assembly and annotation.</title>
        <authorList>
            <person name="Kushwaha B."/>
            <person name="Kumar R."/>
            <person name="Das P."/>
            <person name="Joshi C.G."/>
            <person name="Kumar D."/>
            <person name="Nagpure N.S."/>
            <person name="Pandey M."/>
            <person name="Agarwal S."/>
            <person name="Srivastava S."/>
            <person name="Singh M."/>
            <person name="Sahoo L."/>
            <person name="Jayasankar P."/>
            <person name="Meher P.K."/>
            <person name="Koringa P.G."/>
            <person name="Iquebal M.A."/>
            <person name="Das S.P."/>
            <person name="Bit A."/>
            <person name="Patnaik S."/>
            <person name="Patel N."/>
            <person name="Shah T.M."/>
            <person name="Hinsu A."/>
            <person name="Jena J.K."/>
        </authorList>
    </citation>
    <scope>NUCLEOTIDE SEQUENCE</scope>
    <source>
        <strain evidence="4">CIFAMagur01</strain>
        <tissue evidence="4">Testis</tissue>
    </source>
</reference>
<dbReference type="InterPro" id="IPR029336">
    <property type="entry name" value="DUF4594"/>
</dbReference>
<feature type="compositionally biased region" description="Basic and acidic residues" evidence="3">
    <location>
        <begin position="60"/>
        <end position="74"/>
    </location>
</feature>
<dbReference type="PANTHER" id="PTHR15732:SF4">
    <property type="entry name" value="PROTEIN MOONRAKER"/>
    <property type="match status" value="1"/>
</dbReference>
<organism evidence="4 5">
    <name type="scientific">Clarias magur</name>
    <name type="common">Asian catfish</name>
    <name type="synonym">Macropteronotus magur</name>
    <dbReference type="NCBI Taxonomy" id="1594786"/>
    <lineage>
        <taxon>Eukaryota</taxon>
        <taxon>Metazoa</taxon>
        <taxon>Chordata</taxon>
        <taxon>Craniata</taxon>
        <taxon>Vertebrata</taxon>
        <taxon>Euteleostomi</taxon>
        <taxon>Actinopterygii</taxon>
        <taxon>Neopterygii</taxon>
        <taxon>Teleostei</taxon>
        <taxon>Ostariophysi</taxon>
        <taxon>Siluriformes</taxon>
        <taxon>Clariidae</taxon>
        <taxon>Clarias</taxon>
    </lineage>
</organism>
<feature type="region of interest" description="Disordered" evidence="3">
    <location>
        <begin position="755"/>
        <end position="793"/>
    </location>
</feature>
<feature type="region of interest" description="Disordered" evidence="3">
    <location>
        <begin position="1017"/>
        <end position="1086"/>
    </location>
</feature>
<dbReference type="PANTHER" id="PTHR15732">
    <property type="entry name" value="PROTEIN MOONRAKER"/>
    <property type="match status" value="1"/>
</dbReference>
<evidence type="ECO:0000256" key="1">
    <source>
        <dbReference type="ARBA" id="ARBA00022553"/>
    </source>
</evidence>
<feature type="compositionally biased region" description="Gly residues" evidence="3">
    <location>
        <begin position="145"/>
        <end position="154"/>
    </location>
</feature>
<dbReference type="AlphaFoldDB" id="A0A8J4X7C5"/>
<dbReference type="Pfam" id="PF15266">
    <property type="entry name" value="DUF4594"/>
    <property type="match status" value="1"/>
</dbReference>
<feature type="compositionally biased region" description="Basic and acidic residues" evidence="3">
    <location>
        <begin position="34"/>
        <end position="47"/>
    </location>
</feature>
<dbReference type="OrthoDB" id="10072648at2759"/>
<feature type="non-terminal residue" evidence="4">
    <location>
        <position position="1"/>
    </location>
</feature>
<feature type="region of interest" description="Disordered" evidence="3">
    <location>
        <begin position="481"/>
        <end position="508"/>
    </location>
</feature>
<feature type="compositionally biased region" description="Polar residues" evidence="3">
    <location>
        <begin position="1017"/>
        <end position="1028"/>
    </location>
</feature>
<dbReference type="GO" id="GO:0034451">
    <property type="term" value="C:centriolar satellite"/>
    <property type="evidence" value="ECO:0007669"/>
    <property type="project" value="TreeGrafter"/>
</dbReference>
<feature type="compositionally biased region" description="Basic and acidic residues" evidence="3">
    <location>
        <begin position="133"/>
        <end position="143"/>
    </location>
</feature>
<proteinExistence type="predicted"/>
<evidence type="ECO:0000256" key="2">
    <source>
        <dbReference type="ARBA" id="ARBA00023054"/>
    </source>
</evidence>
<dbReference type="Pfam" id="PF15718">
    <property type="entry name" value="MNR"/>
    <property type="match status" value="3"/>
</dbReference>
<keyword evidence="1" id="KW-0597">Phosphoprotein</keyword>
<feature type="compositionally biased region" description="Basic and acidic residues" evidence="3">
    <location>
        <begin position="777"/>
        <end position="789"/>
    </location>
</feature>
<evidence type="ECO:0000313" key="5">
    <source>
        <dbReference type="Proteomes" id="UP000727407"/>
    </source>
</evidence>
<evidence type="ECO:0000313" key="4">
    <source>
        <dbReference type="EMBL" id="KAF5904366.1"/>
    </source>
</evidence>
<name>A0A8J4X7C5_CLAMG</name>
<feature type="region of interest" description="Disordered" evidence="3">
    <location>
        <begin position="437"/>
        <end position="464"/>
    </location>
</feature>
<feature type="region of interest" description="Disordered" evidence="3">
    <location>
        <begin position="812"/>
        <end position="869"/>
    </location>
</feature>
<keyword evidence="5" id="KW-1185">Reference proteome</keyword>
<sequence>MSAVVDLKTKEEKDAELDRRIEALRKKNEALMKRHQEIEEDKKKAEQEGIAVTTQRKPRAHEPESDRRKTEKENITVTVDLSKASGESRVVNDRQSAPQQVDRETEEGFTGRPPPRTGSGRLSRGGQRGGGLRFERREPREGEGDGVGRGGGEGPSHNERSRGRRGGGGRGSTQQSGSGVDRKSKEWEEKRRQNIEKMNEEMEKIAEYERGQRADGEKNPIRNFLDDPRRSGPIADIDRKEGSRRHVRNWGGLDFENVKTGAEAEKEWTNRRPGGKGSMDMTMSMTGRERAEYLRWKKERAQIDEERLARHRNATGQWRREWDAQKTDTIEAKVQGIFIPVISALDVLNLQLLFNLASPTSILNRATRAGPPGPIVIEKLVAHWERQEAVESCSSSLRLSVLSEDQLQAAVRLAKKDLHRKRQESIDCLSQKTSVKFPCPEKNKPDNQLSGVSLKADQTAGSPKRQTKLCKQVLVYTPQKLFQPPEAEQRKSPPTRDPGLKAISSDPQLSREIRKLQKELETYVQRIEQLVNKGRIVESVEPDEKRRIEIRQQEQAARSARIIYNLQQQVKEIQEDLDKLRSQSVRPTNKCRAVNRLAAAHRGAVRAMQAFIQQLSDPAERRVPVQCKELGQLIRQLSLCSAKVEAGQDSAVPEITLDILQKLEMLDLALRKQDTHQEQEPRMRSLSPIMEKTSRIGGRSTSISRFATPRVKKSSAPKKNRRATGHPLKAGQFLDQERREVLKTGIQNLVRMQELRQGTSRGGPEMDIHKSSSGVAHPDKNKQNVHARDAGFQQPTVASKLRESLLPQREASVPWIPTSPHSPVKQRAVSSRPEPRCLFSSGKNSSQPQDVHAKIQSQGKTSTENIRDNQNKTLRQVWLDTLTENRQRELNQPSIEEMGDIHRLRAEAGSHTKWTEEAEQTTTERLQSLLDCEQQVGENWEKNSPSRTQRILEQTAYKTPASAEQREDREDDALLQDPMLDNMLIRMEEIEKDEEAVRRRFAMISYSDPLLWDIDTGTQRKNNSSRPTSPQPIRLTKAAQKSSTTGDIVLQRPIETGVESESSMLDEEPHDAVPSSSYTDQAQPKGGVRLNVPCSIQKNIQKYREAHDSYLRMVSHETVGSFNPWALAE</sequence>
<evidence type="ECO:0000256" key="3">
    <source>
        <dbReference type="SAM" id="MobiDB-lite"/>
    </source>
</evidence>
<dbReference type="InterPro" id="IPR031447">
    <property type="entry name" value="MNR"/>
</dbReference>
<gene>
    <name evidence="4" type="ORF">DAT39_005891</name>
</gene>
<feature type="compositionally biased region" description="Basic and acidic residues" evidence="3">
    <location>
        <begin position="180"/>
        <end position="240"/>
    </location>
</feature>
<dbReference type="GO" id="GO:0007099">
    <property type="term" value="P:centriole replication"/>
    <property type="evidence" value="ECO:0007669"/>
    <property type="project" value="InterPro"/>
</dbReference>
<dbReference type="EMBL" id="QNUK01000058">
    <property type="protein sequence ID" value="KAF5904366.1"/>
    <property type="molecule type" value="Genomic_DNA"/>
</dbReference>
<protein>
    <submittedName>
        <fullName evidence="4">Protein moonraker isoform X1</fullName>
    </submittedName>
</protein>
<feature type="region of interest" description="Disordered" evidence="3">
    <location>
        <begin position="34"/>
        <end position="240"/>
    </location>
</feature>
<accession>A0A8J4X7C5</accession>
<comment type="caution">
    <text evidence="4">The sequence shown here is derived from an EMBL/GenBank/DDBJ whole genome shotgun (WGS) entry which is preliminary data.</text>
</comment>
<keyword evidence="2" id="KW-0175">Coiled coil</keyword>
<dbReference type="GO" id="GO:0071539">
    <property type="term" value="P:protein localization to centrosome"/>
    <property type="evidence" value="ECO:0007669"/>
    <property type="project" value="TreeGrafter"/>
</dbReference>
<feature type="compositionally biased region" description="Polar residues" evidence="3">
    <location>
        <begin position="841"/>
        <end position="864"/>
    </location>
</feature>
<dbReference type="Proteomes" id="UP000727407">
    <property type="component" value="Unassembled WGS sequence"/>
</dbReference>